<reference evidence="1 2" key="1">
    <citation type="submission" date="2015-05" db="EMBL/GenBank/DDBJ databases">
        <title>Genome sequencing and analysis of members of genus Stenotrophomonas.</title>
        <authorList>
            <person name="Patil P.P."/>
            <person name="Midha S."/>
            <person name="Patil P.B."/>
        </authorList>
    </citation>
    <scope>NUCLEOTIDE SEQUENCE [LARGE SCALE GENOMIC DNA]</scope>
    <source>
        <strain evidence="1 2">DSM 18929</strain>
    </source>
</reference>
<gene>
    <name evidence="1" type="ORF">ABB26_11515</name>
</gene>
<accession>A0A0R0CBH1</accession>
<dbReference type="EMBL" id="LDJI01000021">
    <property type="protein sequence ID" value="KRG63543.1"/>
    <property type="molecule type" value="Genomic_DNA"/>
</dbReference>
<dbReference type="Proteomes" id="UP000050864">
    <property type="component" value="Unassembled WGS sequence"/>
</dbReference>
<sequence length="130" mass="14283">MLELLRNACYDGGNLRRVREIPLDPNHLPIMAVELQFDTLTIAFSAIADDDTIAVTSGSYSGPSRQTISSLWASCIGKSLQWTWLMTNQQGYTDGARLEFTDPDNQQSVIIELVAGASSLCIYLARPTEA</sequence>
<dbReference type="InterPro" id="IPR046297">
    <property type="entry name" value="DUF6334"/>
</dbReference>
<organism evidence="1 2">
    <name type="scientific">Stenotrophomonas humi</name>
    <dbReference type="NCBI Taxonomy" id="405444"/>
    <lineage>
        <taxon>Bacteria</taxon>
        <taxon>Pseudomonadati</taxon>
        <taxon>Pseudomonadota</taxon>
        <taxon>Gammaproteobacteria</taxon>
        <taxon>Lysobacterales</taxon>
        <taxon>Lysobacteraceae</taxon>
        <taxon>Stenotrophomonas</taxon>
    </lineage>
</organism>
<comment type="caution">
    <text evidence="1">The sequence shown here is derived from an EMBL/GenBank/DDBJ whole genome shotgun (WGS) entry which is preliminary data.</text>
</comment>
<dbReference type="Pfam" id="PF19860">
    <property type="entry name" value="DUF6334"/>
    <property type="match status" value="1"/>
</dbReference>
<dbReference type="PATRIC" id="fig|405444.3.peg.1390"/>
<evidence type="ECO:0000313" key="2">
    <source>
        <dbReference type="Proteomes" id="UP000050864"/>
    </source>
</evidence>
<name>A0A0R0CBH1_9GAMM</name>
<evidence type="ECO:0000313" key="1">
    <source>
        <dbReference type="EMBL" id="KRG63543.1"/>
    </source>
</evidence>
<dbReference type="RefSeq" id="WP_057634229.1">
    <property type="nucleotide sequence ID" value="NZ_LDJI01000021.1"/>
</dbReference>
<protein>
    <submittedName>
        <fullName evidence="1">Uncharacterized protein</fullName>
    </submittedName>
</protein>
<dbReference type="AlphaFoldDB" id="A0A0R0CBH1"/>
<keyword evidence="2" id="KW-1185">Reference proteome</keyword>
<proteinExistence type="predicted"/>
<dbReference type="OrthoDB" id="6399959at2"/>